<gene>
    <name evidence="2" type="ORF">BL253_22980</name>
</gene>
<evidence type="ECO:0000256" key="1">
    <source>
        <dbReference type="SAM" id="MobiDB-lite"/>
    </source>
</evidence>
<feature type="region of interest" description="Disordered" evidence="1">
    <location>
        <begin position="346"/>
        <end position="380"/>
    </location>
</feature>
<accession>A0A1V2I8S1</accession>
<dbReference type="EMBL" id="MOMC01000047">
    <property type="protein sequence ID" value="ONH27142.1"/>
    <property type="molecule type" value="Genomic_DNA"/>
</dbReference>
<keyword evidence="3" id="KW-1185">Reference proteome</keyword>
<dbReference type="STRING" id="1834516.BL253_22980"/>
<dbReference type="RefSeq" id="WP_076819240.1">
    <property type="nucleotide sequence ID" value="NZ_MOMC01000047.1"/>
</dbReference>
<protein>
    <submittedName>
        <fullName evidence="2">Uncharacterized protein</fullName>
    </submittedName>
</protein>
<feature type="compositionally biased region" description="Low complexity" evidence="1">
    <location>
        <begin position="190"/>
        <end position="206"/>
    </location>
</feature>
<feature type="compositionally biased region" description="Pro residues" evidence="1">
    <location>
        <begin position="371"/>
        <end position="380"/>
    </location>
</feature>
<comment type="caution">
    <text evidence="2">The sequence shown here is derived from an EMBL/GenBank/DDBJ whole genome shotgun (WGS) entry which is preliminary data.</text>
</comment>
<organism evidence="2 3">
    <name type="scientific">Pseudofrankia asymbiotica</name>
    <dbReference type="NCBI Taxonomy" id="1834516"/>
    <lineage>
        <taxon>Bacteria</taxon>
        <taxon>Bacillati</taxon>
        <taxon>Actinomycetota</taxon>
        <taxon>Actinomycetes</taxon>
        <taxon>Frankiales</taxon>
        <taxon>Frankiaceae</taxon>
        <taxon>Pseudofrankia</taxon>
    </lineage>
</organism>
<dbReference type="Proteomes" id="UP000188929">
    <property type="component" value="Unassembled WGS sequence"/>
</dbReference>
<evidence type="ECO:0000313" key="3">
    <source>
        <dbReference type="Proteomes" id="UP000188929"/>
    </source>
</evidence>
<proteinExistence type="predicted"/>
<reference evidence="3" key="1">
    <citation type="submission" date="2016-10" db="EMBL/GenBank/DDBJ databases">
        <title>Frankia sp. NRRL B-16386 Genome sequencing.</title>
        <authorList>
            <person name="Ghodhbane-Gtari F."/>
            <person name="Swanson E."/>
            <person name="Gueddou A."/>
            <person name="Hezbri K."/>
            <person name="Ktari K."/>
            <person name="Nouioui I."/>
            <person name="Morris K."/>
            <person name="Simpson S."/>
            <person name="Abebe-Akele F."/>
            <person name="Thomas K."/>
            <person name="Gtari M."/>
            <person name="Tisa L.S."/>
        </authorList>
    </citation>
    <scope>NUCLEOTIDE SEQUENCE [LARGE SCALE GENOMIC DNA]</scope>
    <source>
        <strain evidence="3">NRRL B-16386</strain>
    </source>
</reference>
<name>A0A1V2I8S1_9ACTN</name>
<evidence type="ECO:0000313" key="2">
    <source>
        <dbReference type="EMBL" id="ONH27142.1"/>
    </source>
</evidence>
<feature type="region of interest" description="Disordered" evidence="1">
    <location>
        <begin position="168"/>
        <end position="219"/>
    </location>
</feature>
<sequence length="380" mass="39744">MNARTGVEMARAVADAVLYRGHQLYPRLSGVMAHQACGPFGVLVPPAFAAGGGEHSSCHAECLLEHEPGGGAGLITDPDRQTDLGVLRVRVRFLRLVDRSEWVSRRGGLAPVDTVRDPHDEPGASQEAAACEEDALIPLADLLVGSADPDPDPALWTIPVVAPAGREVQPTAAPSGAPPPGGQWRAGALSTPSTPSRPSGPSGPSGPSAPPSAEEPPIARGRVVRAWPRLDAELRLSARWLPGPFRAARLSAELRNTSRWSPGTAADGLTAPGVTDRAAARGQALRRSLIAAHLVFCAPGWRFLSLTDPPWWAVTYAACCHNEGAWPVLIGDGPCHDDTVLAAPVVLPDHPRPDPLTPSIDTTRLGGPLAARPPGPSPRV</sequence>
<dbReference type="OrthoDB" id="264096at2"/>
<dbReference type="AlphaFoldDB" id="A0A1V2I8S1"/>